<keyword evidence="3" id="KW-1185">Reference proteome</keyword>
<comment type="caution">
    <text evidence="2">The sequence shown here is derived from an EMBL/GenBank/DDBJ whole genome shotgun (WGS) entry which is preliminary data.</text>
</comment>
<evidence type="ECO:0000313" key="2">
    <source>
        <dbReference type="EMBL" id="MCG4610750.1"/>
    </source>
</evidence>
<reference evidence="2 3" key="1">
    <citation type="submission" date="2022-01" db="EMBL/GenBank/DDBJ databases">
        <title>Collection of gut derived symbiotic bacterial strains cultured from healthy donors.</title>
        <authorList>
            <person name="Lin H."/>
            <person name="Kohout C."/>
            <person name="Waligurski E."/>
            <person name="Pamer E.G."/>
        </authorList>
    </citation>
    <scope>NUCLEOTIDE SEQUENCE [LARGE SCALE GENOMIC DNA]</scope>
    <source>
        <strain evidence="2 3">DFI.7.58</strain>
    </source>
</reference>
<feature type="transmembrane region" description="Helical" evidence="1">
    <location>
        <begin position="74"/>
        <end position="96"/>
    </location>
</feature>
<keyword evidence="1" id="KW-0472">Membrane</keyword>
<feature type="transmembrane region" description="Helical" evidence="1">
    <location>
        <begin position="7"/>
        <end position="27"/>
    </location>
</feature>
<feature type="transmembrane region" description="Helical" evidence="1">
    <location>
        <begin position="102"/>
        <end position="120"/>
    </location>
</feature>
<sequence length="166" mass="19104">MGAFLRNHAGVIQAALGVVILLLLIVWFSSPVYWVACTLTVLAASLFRAWLSYFSIREEAREEGRRFLGWAEPAFLNMLDTTCYAYTWLLFAFLRQFPALRWLWYILLAIGWGVMFVLALRGEKVQCQEAGKPFVWYRARAFWLSLLCLALFLLPVIVAYCSGLFT</sequence>
<accession>A0ABS9MIW9</accession>
<dbReference type="RefSeq" id="WP_237966728.1">
    <property type="nucleotide sequence ID" value="NZ_JAKNHQ010000008.1"/>
</dbReference>
<dbReference type="EMBL" id="JAKNHQ010000008">
    <property type="protein sequence ID" value="MCG4610750.1"/>
    <property type="molecule type" value="Genomic_DNA"/>
</dbReference>
<feature type="transmembrane region" description="Helical" evidence="1">
    <location>
        <begin position="141"/>
        <end position="165"/>
    </location>
</feature>
<keyword evidence="1" id="KW-0812">Transmembrane</keyword>
<keyword evidence="1" id="KW-1133">Transmembrane helix</keyword>
<proteinExistence type="predicted"/>
<evidence type="ECO:0000313" key="3">
    <source>
        <dbReference type="Proteomes" id="UP001298681"/>
    </source>
</evidence>
<organism evidence="2 3">
    <name type="scientific">Anaeromassilibacillus senegalensis</name>
    <dbReference type="NCBI Taxonomy" id="1673717"/>
    <lineage>
        <taxon>Bacteria</taxon>
        <taxon>Bacillati</taxon>
        <taxon>Bacillota</taxon>
        <taxon>Clostridia</taxon>
        <taxon>Eubacteriales</taxon>
        <taxon>Acutalibacteraceae</taxon>
        <taxon>Anaeromassilibacillus</taxon>
    </lineage>
</organism>
<dbReference type="Proteomes" id="UP001298681">
    <property type="component" value="Unassembled WGS sequence"/>
</dbReference>
<name>A0ABS9MIW9_9FIRM</name>
<evidence type="ECO:0000256" key="1">
    <source>
        <dbReference type="SAM" id="Phobius"/>
    </source>
</evidence>
<feature type="transmembrane region" description="Helical" evidence="1">
    <location>
        <begin position="33"/>
        <end position="53"/>
    </location>
</feature>
<gene>
    <name evidence="2" type="ORF">L0P57_07360</name>
</gene>
<protein>
    <submittedName>
        <fullName evidence="2">Uncharacterized protein</fullName>
    </submittedName>
</protein>